<dbReference type="SUPFAM" id="SSF52540">
    <property type="entry name" value="P-loop containing nucleoside triphosphate hydrolases"/>
    <property type="match status" value="1"/>
</dbReference>
<dbReference type="Gene3D" id="3.40.50.300">
    <property type="entry name" value="P-loop containing nucleotide triphosphate hydrolases"/>
    <property type="match status" value="1"/>
</dbReference>
<keyword evidence="4 6" id="KW-0067">ATP-binding</keyword>
<evidence type="ECO:0000313" key="6">
    <source>
        <dbReference type="EMBL" id="UJG41150.1"/>
    </source>
</evidence>
<evidence type="ECO:0000256" key="4">
    <source>
        <dbReference type="ARBA" id="ARBA00022840"/>
    </source>
</evidence>
<dbReference type="Proteomes" id="UP001201020">
    <property type="component" value="Chromosome"/>
</dbReference>
<gene>
    <name evidence="6" type="ORF">K9W45_01495</name>
</gene>
<evidence type="ECO:0000256" key="2">
    <source>
        <dbReference type="ARBA" id="ARBA00022448"/>
    </source>
</evidence>
<proteinExistence type="inferred from homology"/>
<dbReference type="PANTHER" id="PTHR43335:SF4">
    <property type="entry name" value="ABC TRANSPORTER, ATP-BINDING PROTEIN"/>
    <property type="match status" value="1"/>
</dbReference>
<dbReference type="GO" id="GO:0016887">
    <property type="term" value="F:ATP hydrolysis activity"/>
    <property type="evidence" value="ECO:0007669"/>
    <property type="project" value="InterPro"/>
</dbReference>
<feature type="domain" description="ABC transporter" evidence="5">
    <location>
        <begin position="14"/>
        <end position="249"/>
    </location>
</feature>
<dbReference type="InterPro" id="IPR027417">
    <property type="entry name" value="P-loop_NTPase"/>
</dbReference>
<comment type="similarity">
    <text evidence="1">Belongs to the ABC transporter superfamily.</text>
</comment>
<keyword evidence="3" id="KW-0547">Nucleotide-binding</keyword>
<dbReference type="AlphaFoldDB" id="A0A9Y1BLX9"/>
<organism evidence="6">
    <name type="scientific">Candidatus Heimdallarchaeum aukensis</name>
    <dbReference type="NCBI Taxonomy" id="2876573"/>
    <lineage>
        <taxon>Archaea</taxon>
        <taxon>Promethearchaeati</taxon>
        <taxon>Candidatus Heimdallarchaeota</taxon>
        <taxon>Candidatus Heimdallarchaeia (ex Rinke et al. 2021) (nom. nud.)</taxon>
        <taxon>Candidatus Heimdallarchaeales</taxon>
        <taxon>Candidatus Heimdallarchaeaceae</taxon>
        <taxon>Candidatus Heimdallarchaeum</taxon>
    </lineage>
</organism>
<dbReference type="SMART" id="SM00382">
    <property type="entry name" value="AAA"/>
    <property type="match status" value="1"/>
</dbReference>
<dbReference type="EMBL" id="CP084166">
    <property type="protein sequence ID" value="UJG41150.1"/>
    <property type="molecule type" value="Genomic_DNA"/>
</dbReference>
<keyword evidence="2" id="KW-0813">Transport</keyword>
<name>A0A9Y1BLX9_9ARCH</name>
<dbReference type="InterPro" id="IPR003593">
    <property type="entry name" value="AAA+_ATPase"/>
</dbReference>
<accession>A0A9Y1BLX9</accession>
<dbReference type="PANTHER" id="PTHR43335">
    <property type="entry name" value="ABC TRANSPORTER, ATP-BINDING PROTEIN"/>
    <property type="match status" value="1"/>
</dbReference>
<dbReference type="InterPro" id="IPR003439">
    <property type="entry name" value="ABC_transporter-like_ATP-bd"/>
</dbReference>
<dbReference type="PROSITE" id="PS50893">
    <property type="entry name" value="ABC_TRANSPORTER_2"/>
    <property type="match status" value="1"/>
</dbReference>
<dbReference type="PROSITE" id="PS00211">
    <property type="entry name" value="ABC_TRANSPORTER_1"/>
    <property type="match status" value="1"/>
</dbReference>
<evidence type="ECO:0000259" key="5">
    <source>
        <dbReference type="PROSITE" id="PS50893"/>
    </source>
</evidence>
<dbReference type="GO" id="GO:0005524">
    <property type="term" value="F:ATP binding"/>
    <property type="evidence" value="ECO:0007669"/>
    <property type="project" value="UniProtKB-KW"/>
</dbReference>
<dbReference type="InterPro" id="IPR017871">
    <property type="entry name" value="ABC_transporter-like_CS"/>
</dbReference>
<evidence type="ECO:0000256" key="3">
    <source>
        <dbReference type="ARBA" id="ARBA00022741"/>
    </source>
</evidence>
<dbReference type="Pfam" id="PF00005">
    <property type="entry name" value="ABC_tran"/>
    <property type="match status" value="1"/>
</dbReference>
<reference evidence="6" key="1">
    <citation type="journal article" date="2022" name="Nat. Microbiol.">
        <title>Unique mobile elements and scalable gene flow at the prokaryote-eukaryote boundary revealed by circularized Asgard archaea genomes.</title>
        <authorList>
            <person name="Wu F."/>
            <person name="Speth D.R."/>
            <person name="Philosof A."/>
            <person name="Cremiere A."/>
            <person name="Narayanan A."/>
            <person name="Barco R.A."/>
            <person name="Connon S.A."/>
            <person name="Amend J.P."/>
            <person name="Antoshechkin I.A."/>
            <person name="Orphan V.J."/>
        </authorList>
    </citation>
    <scope>NUCLEOTIDE SEQUENCE</scope>
    <source>
        <strain evidence="6">PM71</strain>
    </source>
</reference>
<evidence type="ECO:0000256" key="1">
    <source>
        <dbReference type="ARBA" id="ARBA00005417"/>
    </source>
</evidence>
<sequence length="358" mass="39869">MNNASLKNDEDIVISLRNVTKTFGSFIAVNNISLDIKKGEIIGFLGPNGAGKSTTMKMIARLLIPDDGEIWIKGNGSLQKLTHKSKDYLLDNVGFLIENPAFYKHMTPRQVLSYFAELKGYPKKLINSRVEEVVEIIGMSDWIDKKLGTFSKGMRQKIGIVSAIVHDPEVVILDEPQTGLDPKARKEVRAFIKGLKAKGKTVFISSHLLYEISELADRIGIIYNGQLIAFDTLENLEKMSKRSVLQIEILQPYDTEKTLVVLNDIIGKINGLSNLGKEAVTYNTDLKLFEVTFDGSPEKQQVIFDALAHSGLKVLGVSVPRTNLLEDLYLKYISQTDLGFEHENGEIEKTRVAVSVAN</sequence>
<protein>
    <submittedName>
        <fullName evidence="6">ABC transporter ATP-binding protein</fullName>
    </submittedName>
</protein>